<dbReference type="AlphaFoldDB" id="A0AAI9CF80"/>
<accession>A0AAI9CF80</accession>
<comment type="caution">
    <text evidence="1">The sequence shown here is derived from an EMBL/GenBank/DDBJ whole genome shotgun (WGS) entry which is preliminary data.</text>
</comment>
<reference evidence="1" key="1">
    <citation type="submission" date="2023-08" db="EMBL/GenBank/DDBJ databases">
        <authorList>
            <consortium name="Clinical and Environmental Microbiology Branch: Whole genome sequencing antimicrobial resistance pathogens in the healthcare setting"/>
        </authorList>
    </citation>
    <scope>NUCLEOTIDE SEQUENCE</scope>
    <source>
        <strain evidence="1">2023CJ-00293</strain>
    </source>
</reference>
<gene>
    <name evidence="1" type="ORF">REH87_000502</name>
</gene>
<evidence type="ECO:0000313" key="2">
    <source>
        <dbReference type="Proteomes" id="UP001225498"/>
    </source>
</evidence>
<proteinExistence type="predicted"/>
<evidence type="ECO:0000313" key="1">
    <source>
        <dbReference type="EMBL" id="EKZ1925534.1"/>
    </source>
</evidence>
<dbReference type="EMBL" id="ABLTIR010000006">
    <property type="protein sequence ID" value="EKZ1925534.1"/>
    <property type="molecule type" value="Genomic_DNA"/>
</dbReference>
<dbReference type="Proteomes" id="UP001225498">
    <property type="component" value="Unassembled WGS sequence"/>
</dbReference>
<sequence length="251" mass="28656">MTYQVTNPSSINLRLLLGSALKFEGYELQSDVRGKPPYPIKVILEDQEVRSLSSIRPRRIRANGMQSSSHVPNSLFQCLVSANQRRKISTQSIWEVVNSILYRTAAGQEWHRRFIQHTNQFVAILNMWQPNEAHGGVELSEKTSDTQRQMGHFMAQPLAENTSLGVSQISCLLVLLLSNVLRLLSNVLRLLGNVRSSIRRFVCEHCHHCSGNRCYRTDKNRSPIGQVSYVVRQRTKLNRHRPSLMLEGILP</sequence>
<protein>
    <submittedName>
        <fullName evidence="1">Uncharacterized protein</fullName>
    </submittedName>
</protein>
<name>A0AAI9CF80_STEMA</name>
<organism evidence="1 2">
    <name type="scientific">Stenotrophomonas maltophilia</name>
    <name type="common">Pseudomonas maltophilia</name>
    <name type="synonym">Xanthomonas maltophilia</name>
    <dbReference type="NCBI Taxonomy" id="40324"/>
    <lineage>
        <taxon>Bacteria</taxon>
        <taxon>Pseudomonadati</taxon>
        <taxon>Pseudomonadota</taxon>
        <taxon>Gammaproteobacteria</taxon>
        <taxon>Lysobacterales</taxon>
        <taxon>Lysobacteraceae</taxon>
        <taxon>Stenotrophomonas</taxon>
        <taxon>Stenotrophomonas maltophilia group</taxon>
    </lineage>
</organism>